<evidence type="ECO:0000256" key="7">
    <source>
        <dbReference type="ARBA" id="ARBA00022917"/>
    </source>
</evidence>
<dbReference type="HAMAP" id="MF_00140_B">
    <property type="entry name" value="Trp_tRNA_synth_B"/>
    <property type="match status" value="1"/>
</dbReference>
<dbReference type="InterPro" id="IPR014729">
    <property type="entry name" value="Rossmann-like_a/b/a_fold"/>
</dbReference>
<dbReference type="FunFam" id="1.10.240.10:FF:000005">
    <property type="entry name" value="Tryptophan--tRNA ligase"/>
    <property type="match status" value="1"/>
</dbReference>
<dbReference type="GO" id="GO:0006436">
    <property type="term" value="P:tryptophanyl-tRNA aminoacylation"/>
    <property type="evidence" value="ECO:0007669"/>
    <property type="project" value="InterPro"/>
</dbReference>
<keyword evidence="6" id="KW-0067">ATP-binding</keyword>
<dbReference type="InterPro" id="IPR050203">
    <property type="entry name" value="Trp-tRNA_synthetase"/>
</dbReference>
<sequence>MTEIQQNTPKKRIFSGMQPSGEAHLGNYLGALRRWVGMQDEYDCVWCIVDDHAITSGGDPAEMPSSVFDLAVSFLAVGLDPERSTIFVQSDVHEHTELAWLFNAVTPVGDLERMTQYKDKAQHFESIPAGILNYPILQAADILLYKANAVPVGEDQRQHLELTREVARKFNARYGETFPITEPLIGEDVGRILGLDGNAKMSKSLGNTVGILADPDNVWDKVRTAVTDPQRVRRDDPGRPEVCNVFALHRFFTEENAREEIEAGCRSAELGCVDCKRILSGNIATSFAPYRERATHYREHPSEVRDVLDQGAEKARKIASETMQEVRRKMGLNWRNAIP</sequence>
<dbReference type="Gene3D" id="1.10.240.10">
    <property type="entry name" value="Tyrosyl-Transfer RNA Synthetase"/>
    <property type="match status" value="1"/>
</dbReference>
<dbReference type="GO" id="GO:0005739">
    <property type="term" value="C:mitochondrion"/>
    <property type="evidence" value="ECO:0007669"/>
    <property type="project" value="UniProtKB-SubCell"/>
</dbReference>
<dbReference type="AlphaFoldDB" id="A0A381NGL7"/>
<comment type="subcellular location">
    <subcellularLocation>
        <location evidence="1">Mitochondrion</location>
    </subcellularLocation>
</comment>
<reference evidence="10" key="1">
    <citation type="submission" date="2018-05" db="EMBL/GenBank/DDBJ databases">
        <authorList>
            <person name="Lanie J.A."/>
            <person name="Ng W.-L."/>
            <person name="Kazmierczak K.M."/>
            <person name="Andrzejewski T.M."/>
            <person name="Davidsen T.M."/>
            <person name="Wayne K.J."/>
            <person name="Tettelin H."/>
            <person name="Glass J.I."/>
            <person name="Rusch D."/>
            <person name="Podicherti R."/>
            <person name="Tsui H.-C.T."/>
            <person name="Winkler M.E."/>
        </authorList>
    </citation>
    <scope>NUCLEOTIDE SEQUENCE</scope>
</reference>
<dbReference type="CDD" id="cd00806">
    <property type="entry name" value="TrpRS_core"/>
    <property type="match status" value="1"/>
</dbReference>
<dbReference type="InterPro" id="IPR002306">
    <property type="entry name" value="Trp-tRNA-ligase"/>
</dbReference>
<dbReference type="PANTHER" id="PTHR43766:SF1">
    <property type="entry name" value="TRYPTOPHAN--TRNA LIGASE, MITOCHONDRIAL"/>
    <property type="match status" value="1"/>
</dbReference>
<dbReference type="InterPro" id="IPR002305">
    <property type="entry name" value="aa-tRNA-synth_Ic"/>
</dbReference>
<dbReference type="GO" id="GO:0004830">
    <property type="term" value="F:tryptophan-tRNA ligase activity"/>
    <property type="evidence" value="ECO:0007669"/>
    <property type="project" value="UniProtKB-EC"/>
</dbReference>
<dbReference type="PRINTS" id="PR01039">
    <property type="entry name" value="TRNASYNTHTRP"/>
</dbReference>
<evidence type="ECO:0000256" key="1">
    <source>
        <dbReference type="ARBA" id="ARBA00004173"/>
    </source>
</evidence>
<evidence type="ECO:0000313" key="10">
    <source>
        <dbReference type="EMBL" id="SUZ53732.1"/>
    </source>
</evidence>
<evidence type="ECO:0000256" key="2">
    <source>
        <dbReference type="ARBA" id="ARBA00005594"/>
    </source>
</evidence>
<comment type="similarity">
    <text evidence="2">Belongs to the class-I aminoacyl-tRNA synthetase family.</text>
</comment>
<evidence type="ECO:0000256" key="3">
    <source>
        <dbReference type="ARBA" id="ARBA00013161"/>
    </source>
</evidence>
<proteinExistence type="inferred from homology"/>
<name>A0A381NGL7_9ZZZZ</name>
<evidence type="ECO:0000256" key="8">
    <source>
        <dbReference type="ARBA" id="ARBA00023146"/>
    </source>
</evidence>
<dbReference type="Gene3D" id="3.40.50.620">
    <property type="entry name" value="HUPs"/>
    <property type="match status" value="1"/>
</dbReference>
<dbReference type="GO" id="GO:0005524">
    <property type="term" value="F:ATP binding"/>
    <property type="evidence" value="ECO:0007669"/>
    <property type="project" value="UniProtKB-KW"/>
</dbReference>
<evidence type="ECO:0000256" key="9">
    <source>
        <dbReference type="ARBA" id="ARBA00049929"/>
    </source>
</evidence>
<organism evidence="10">
    <name type="scientific">marine metagenome</name>
    <dbReference type="NCBI Taxonomy" id="408172"/>
    <lineage>
        <taxon>unclassified sequences</taxon>
        <taxon>metagenomes</taxon>
        <taxon>ecological metagenomes</taxon>
    </lineage>
</organism>
<keyword evidence="7" id="KW-0648">Protein biosynthesis</keyword>
<protein>
    <recommendedName>
        <fullName evidence="3">tryptophan--tRNA ligase</fullName>
        <ecNumber evidence="3">6.1.1.2</ecNumber>
    </recommendedName>
</protein>
<keyword evidence="8" id="KW-0030">Aminoacyl-tRNA synthetase</keyword>
<accession>A0A381NGL7</accession>
<keyword evidence="4" id="KW-0436">Ligase</keyword>
<dbReference type="GO" id="GO:0005829">
    <property type="term" value="C:cytosol"/>
    <property type="evidence" value="ECO:0007669"/>
    <property type="project" value="TreeGrafter"/>
</dbReference>
<evidence type="ECO:0000256" key="6">
    <source>
        <dbReference type="ARBA" id="ARBA00022840"/>
    </source>
</evidence>
<dbReference type="EC" id="6.1.1.2" evidence="3"/>
<keyword evidence="5" id="KW-0547">Nucleotide-binding</keyword>
<dbReference type="SUPFAM" id="SSF52374">
    <property type="entry name" value="Nucleotidylyl transferase"/>
    <property type="match status" value="1"/>
</dbReference>
<gene>
    <name evidence="10" type="ORF">METZ01_LOCUS6586</name>
</gene>
<evidence type="ECO:0000256" key="4">
    <source>
        <dbReference type="ARBA" id="ARBA00022598"/>
    </source>
</evidence>
<dbReference type="EMBL" id="UINC01000345">
    <property type="protein sequence ID" value="SUZ53732.1"/>
    <property type="molecule type" value="Genomic_DNA"/>
</dbReference>
<dbReference type="NCBIfam" id="TIGR00233">
    <property type="entry name" value="trpS"/>
    <property type="match status" value="1"/>
</dbReference>
<comment type="catalytic activity">
    <reaction evidence="9">
        <text>tRNA(Trp) + L-tryptophan + ATP = L-tryptophyl-tRNA(Trp) + AMP + diphosphate + H(+)</text>
        <dbReference type="Rhea" id="RHEA:24080"/>
        <dbReference type="Rhea" id="RHEA-COMP:9671"/>
        <dbReference type="Rhea" id="RHEA-COMP:9705"/>
        <dbReference type="ChEBI" id="CHEBI:15378"/>
        <dbReference type="ChEBI" id="CHEBI:30616"/>
        <dbReference type="ChEBI" id="CHEBI:33019"/>
        <dbReference type="ChEBI" id="CHEBI:57912"/>
        <dbReference type="ChEBI" id="CHEBI:78442"/>
        <dbReference type="ChEBI" id="CHEBI:78535"/>
        <dbReference type="ChEBI" id="CHEBI:456215"/>
        <dbReference type="EC" id="6.1.1.2"/>
    </reaction>
</comment>
<dbReference type="PANTHER" id="PTHR43766">
    <property type="entry name" value="TRYPTOPHAN--TRNA LIGASE, MITOCHONDRIAL"/>
    <property type="match status" value="1"/>
</dbReference>
<dbReference type="InterPro" id="IPR024109">
    <property type="entry name" value="Trp-tRNA-ligase_bac-type"/>
</dbReference>
<evidence type="ECO:0000256" key="5">
    <source>
        <dbReference type="ARBA" id="ARBA00022741"/>
    </source>
</evidence>
<dbReference type="Pfam" id="PF00579">
    <property type="entry name" value="tRNA-synt_1b"/>
    <property type="match status" value="1"/>
</dbReference>